<gene>
    <name evidence="2" type="ORF">EB241_09380</name>
</gene>
<dbReference type="OrthoDB" id="41724at2"/>
<evidence type="ECO:0000259" key="1">
    <source>
        <dbReference type="Pfam" id="PF13088"/>
    </source>
</evidence>
<dbReference type="Proteomes" id="UP000279457">
    <property type="component" value="Unassembled WGS sequence"/>
</dbReference>
<accession>A0A3N6SI41</accession>
<dbReference type="GO" id="GO:0016787">
    <property type="term" value="F:hydrolase activity"/>
    <property type="evidence" value="ECO:0007669"/>
    <property type="project" value="UniProtKB-KW"/>
</dbReference>
<organism evidence="2 3">
    <name type="scientific">Erwinia psidii</name>
    <dbReference type="NCBI Taxonomy" id="69224"/>
    <lineage>
        <taxon>Bacteria</taxon>
        <taxon>Pseudomonadati</taxon>
        <taxon>Pseudomonadota</taxon>
        <taxon>Gammaproteobacteria</taxon>
        <taxon>Enterobacterales</taxon>
        <taxon>Erwiniaceae</taxon>
        <taxon>Erwinia</taxon>
    </lineage>
</organism>
<dbReference type="Gene3D" id="2.120.10.10">
    <property type="match status" value="1"/>
</dbReference>
<keyword evidence="3" id="KW-1185">Reference proteome</keyword>
<dbReference type="SUPFAM" id="SSF50939">
    <property type="entry name" value="Sialidases"/>
    <property type="match status" value="1"/>
</dbReference>
<dbReference type="InterPro" id="IPR036278">
    <property type="entry name" value="Sialidase_sf"/>
</dbReference>
<name>A0A3N6SI41_9GAMM</name>
<proteinExistence type="predicted"/>
<protein>
    <submittedName>
        <fullName evidence="2">Glycosyl hydrolase</fullName>
    </submittedName>
</protein>
<reference evidence="2 3" key="1">
    <citation type="submission" date="2018-10" db="EMBL/GenBank/DDBJ databases">
        <title>Draft genome sequence for the type isolate of Erwinia psidii, agent causal of bacterial blight in guava (Psidium guajava) and wilt and die-back of Eucalyptus spp.</title>
        <authorList>
            <person name="Hermenegildo P.S."/>
            <person name="Santos S.A."/>
            <person name="Guimaraes L.M.S."/>
            <person name="Vidigal P.M.P."/>
            <person name="Pereira I.C."/>
            <person name="Badel J.L."/>
            <person name="Alfenas-Zerbini P."/>
            <person name="Ferreira M.A.S.V."/>
            <person name="Alfenas A.C."/>
        </authorList>
    </citation>
    <scope>NUCLEOTIDE SEQUENCE [LARGE SCALE GENOMIC DNA]</scope>
    <source>
        <strain evidence="2 3">IBSBF 435</strain>
    </source>
</reference>
<keyword evidence="2" id="KW-0378">Hydrolase</keyword>
<dbReference type="Pfam" id="PF13088">
    <property type="entry name" value="BNR_2"/>
    <property type="match status" value="1"/>
</dbReference>
<dbReference type="AlphaFoldDB" id="A0A3N6SI41"/>
<evidence type="ECO:0000313" key="2">
    <source>
        <dbReference type="EMBL" id="RQM38431.1"/>
    </source>
</evidence>
<dbReference type="InterPro" id="IPR011040">
    <property type="entry name" value="Sialidase"/>
</dbReference>
<feature type="domain" description="Sialidase" evidence="1">
    <location>
        <begin position="44"/>
        <end position="369"/>
    </location>
</feature>
<dbReference type="EMBL" id="RHHM01000006">
    <property type="protein sequence ID" value="RQM38431.1"/>
    <property type="molecule type" value="Genomic_DNA"/>
</dbReference>
<dbReference type="RefSeq" id="WP_124232883.1">
    <property type="nucleotide sequence ID" value="NZ_RHHM01000006.1"/>
</dbReference>
<dbReference type="PANTHER" id="PTHR43752">
    <property type="entry name" value="BNR/ASP-BOX REPEAT FAMILY PROTEIN"/>
    <property type="match status" value="1"/>
</dbReference>
<sequence length="395" mass="43893">MDTVTVEHDGLIRLADDDSALRVAMLPSPCPQNHAANLLPLPDGDVLCCWFGGTQEGIADISIWCSRLAKGSPRWSEPQKLSQDNGRSEQNPVLFLAPDNILWLMYTAQKSGNQDTAIVRYRQSADFGKSWGPIATLLETPGTFIRQPLVVLPNGNWLLPVFYCTTRPGEKWVGNDDTSAVKISSDQGKTWRDVMVPESTGRVHMNITLLKDGSLLALFRSRWADHIWLSRSYDNGESWSVPQPTDLPNNNSSIQVTTLANGNLALVFNAMSAEGASERRLSLYDEIEDEEDTASAVAPVSQAGKTAFWGAPRAPMTLAVSQDGGRSWPWRRNLDEGDGYCMTNNSQLKLNREFSYPTIKQGINGELHIAYTYFRQAIKYVCLNEEWVTHAGAQR</sequence>
<dbReference type="CDD" id="cd15482">
    <property type="entry name" value="Sialidase_non-viral"/>
    <property type="match status" value="1"/>
</dbReference>
<comment type="caution">
    <text evidence="2">The sequence shown here is derived from an EMBL/GenBank/DDBJ whole genome shotgun (WGS) entry which is preliminary data.</text>
</comment>
<dbReference type="PANTHER" id="PTHR43752:SF2">
    <property type="entry name" value="BNR_ASP-BOX REPEAT FAMILY PROTEIN"/>
    <property type="match status" value="1"/>
</dbReference>
<evidence type="ECO:0000313" key="3">
    <source>
        <dbReference type="Proteomes" id="UP000279457"/>
    </source>
</evidence>